<dbReference type="Pfam" id="PF26091">
    <property type="entry name" value="PWI_CCDC43"/>
    <property type="match status" value="1"/>
</dbReference>
<feature type="compositionally biased region" description="Acidic residues" evidence="4">
    <location>
        <begin position="133"/>
        <end position="144"/>
    </location>
</feature>
<feature type="region of interest" description="Disordered" evidence="4">
    <location>
        <begin position="131"/>
        <end position="220"/>
    </location>
</feature>
<evidence type="ECO:0000256" key="4">
    <source>
        <dbReference type="SAM" id="MobiDB-lite"/>
    </source>
</evidence>
<feature type="domain" description="CCDC43 PWI-like" evidence="5">
    <location>
        <begin position="1"/>
        <end position="80"/>
    </location>
</feature>
<evidence type="ECO:0000256" key="1">
    <source>
        <dbReference type="ARBA" id="ARBA00005305"/>
    </source>
</evidence>
<comment type="similarity">
    <text evidence="1">Belongs to the CCDC43 family.</text>
</comment>
<organism evidence="6 7">
    <name type="scientific">Erpetoichthys calabaricus</name>
    <name type="common">Rope fish</name>
    <name type="synonym">Calamoichthys calabaricus</name>
    <dbReference type="NCBI Taxonomy" id="27687"/>
    <lineage>
        <taxon>Eukaryota</taxon>
        <taxon>Metazoa</taxon>
        <taxon>Chordata</taxon>
        <taxon>Craniata</taxon>
        <taxon>Vertebrata</taxon>
        <taxon>Euteleostomi</taxon>
        <taxon>Actinopterygii</taxon>
        <taxon>Polypteriformes</taxon>
        <taxon>Polypteridae</taxon>
        <taxon>Erpetoichthys</taxon>
    </lineage>
</organism>
<evidence type="ECO:0000256" key="2">
    <source>
        <dbReference type="ARBA" id="ARBA00016648"/>
    </source>
</evidence>
<dbReference type="PANTHER" id="PTHR31684">
    <property type="entry name" value="COILED-COIL DOMAIN-CONTAINING PROTEIN 43"/>
    <property type="match status" value="1"/>
</dbReference>
<evidence type="ECO:0000256" key="3">
    <source>
        <dbReference type="ARBA" id="ARBA00023054"/>
    </source>
</evidence>
<dbReference type="Ensembl" id="ENSECRT00000031892.1">
    <property type="protein sequence ID" value="ENSECRP00000031233.1"/>
    <property type="gene ID" value="ENSECRG00000021170.1"/>
</dbReference>
<dbReference type="PANTHER" id="PTHR31684:SF2">
    <property type="entry name" value="COILED-COIL DOMAIN-CONTAINING PROTEIN 43"/>
    <property type="match status" value="1"/>
</dbReference>
<name>A0A8C4TLT8_ERPCA</name>
<dbReference type="Proteomes" id="UP000694620">
    <property type="component" value="Chromosome 14"/>
</dbReference>
<evidence type="ECO:0000259" key="5">
    <source>
        <dbReference type="Pfam" id="PF26091"/>
    </source>
</evidence>
<keyword evidence="7" id="KW-1185">Reference proteome</keyword>
<reference evidence="6" key="3">
    <citation type="submission" date="2025-09" db="UniProtKB">
        <authorList>
            <consortium name="Ensembl"/>
        </authorList>
    </citation>
    <scope>IDENTIFICATION</scope>
</reference>
<reference evidence="6" key="2">
    <citation type="submission" date="2025-08" db="UniProtKB">
        <authorList>
            <consortium name="Ensembl"/>
        </authorList>
    </citation>
    <scope>IDENTIFICATION</scope>
</reference>
<evidence type="ECO:0000313" key="7">
    <source>
        <dbReference type="Proteomes" id="UP000694620"/>
    </source>
</evidence>
<feature type="compositionally biased region" description="Low complexity" evidence="4">
    <location>
        <begin position="145"/>
        <end position="157"/>
    </location>
</feature>
<sequence>MAAPGDFDGWLVRRLDSLDVDGDVYAAYILGVLREEEEEDDDDDDGDTASALRDILSPFLEEDALEDVCKEIINQWALSSAHGTAKSDEKDAEVQAIASLIEKQAQIVVKQKEASEEEKLRKAALLAQYANVTDDEDEEEDPEESGAAAAPAAYDGSKSLFKNTNMEDVLNAKKLEREKARGESQKKKEQDKMQRDKDKVARQERKDKEKKRTQKGERRR</sequence>
<keyword evidence="3" id="KW-0175">Coiled coil</keyword>
<dbReference type="InterPro" id="IPR058771">
    <property type="entry name" value="PWI_CCDC43"/>
</dbReference>
<accession>A0A8C4TLT8</accession>
<feature type="compositionally biased region" description="Basic residues" evidence="4">
    <location>
        <begin position="208"/>
        <end position="220"/>
    </location>
</feature>
<feature type="compositionally biased region" description="Basic and acidic residues" evidence="4">
    <location>
        <begin position="170"/>
        <end position="207"/>
    </location>
</feature>
<reference evidence="6" key="1">
    <citation type="submission" date="2021-06" db="EMBL/GenBank/DDBJ databases">
        <authorList>
            <consortium name="Wellcome Sanger Institute Data Sharing"/>
        </authorList>
    </citation>
    <scope>NUCLEOTIDE SEQUENCE [LARGE SCALE GENOMIC DNA]</scope>
</reference>
<dbReference type="InterPro" id="IPR037666">
    <property type="entry name" value="CCDC43"/>
</dbReference>
<protein>
    <recommendedName>
        <fullName evidence="2">Coiled-coil domain-containing protein 43</fullName>
    </recommendedName>
</protein>
<proteinExistence type="inferred from homology"/>
<gene>
    <name evidence="6" type="primary">CCDC43</name>
</gene>
<dbReference type="GeneTree" id="ENSGT00390000015009"/>
<dbReference type="AlphaFoldDB" id="A0A8C4TLT8"/>
<evidence type="ECO:0000313" key="6">
    <source>
        <dbReference type="Ensembl" id="ENSECRP00000031233.1"/>
    </source>
</evidence>